<accession>A0ABY5K5I4</accession>
<dbReference type="PANTHER" id="PTHR42993">
    <property type="entry name" value="MAOC-LIKE DEHYDRATASE DOMAIN-CONTAINING PROTEIN"/>
    <property type="match status" value="1"/>
</dbReference>
<protein>
    <submittedName>
        <fullName evidence="4">MaoC family dehydratase</fullName>
    </submittedName>
</protein>
<dbReference type="SUPFAM" id="SSF54637">
    <property type="entry name" value="Thioesterase/thiol ester dehydrase-isomerase"/>
    <property type="match status" value="1"/>
</dbReference>
<keyword evidence="5" id="KW-1185">Reference proteome</keyword>
<evidence type="ECO:0000256" key="2">
    <source>
        <dbReference type="SAM" id="MobiDB-lite"/>
    </source>
</evidence>
<dbReference type="RefSeq" id="WP_227564814.1">
    <property type="nucleotide sequence ID" value="NZ_CP101989.1"/>
</dbReference>
<dbReference type="Gene3D" id="3.10.129.10">
    <property type="entry name" value="Hotdog Thioesterase"/>
    <property type="match status" value="1"/>
</dbReference>
<dbReference type="InterPro" id="IPR039375">
    <property type="entry name" value="NodN-like"/>
</dbReference>
<feature type="compositionally biased region" description="Pro residues" evidence="2">
    <location>
        <begin position="1"/>
        <end position="12"/>
    </location>
</feature>
<comment type="similarity">
    <text evidence="1">Belongs to the enoyl-CoA hydratase/isomerase family.</text>
</comment>
<dbReference type="Proteomes" id="UP001317322">
    <property type="component" value="Chromosome"/>
</dbReference>
<dbReference type="PANTHER" id="PTHR42993:SF1">
    <property type="entry name" value="MAOC-LIKE DEHYDRATASE DOMAIN-CONTAINING PROTEIN"/>
    <property type="match status" value="1"/>
</dbReference>
<dbReference type="EMBL" id="CP101989">
    <property type="protein sequence ID" value="UUI65519.1"/>
    <property type="molecule type" value="Genomic_DNA"/>
</dbReference>
<organism evidence="4 5">
    <name type="scientific">Cellulomonas wangsupingiae</name>
    <dbReference type="NCBI Taxonomy" id="2968085"/>
    <lineage>
        <taxon>Bacteria</taxon>
        <taxon>Bacillati</taxon>
        <taxon>Actinomycetota</taxon>
        <taxon>Actinomycetes</taxon>
        <taxon>Micrococcales</taxon>
        <taxon>Cellulomonadaceae</taxon>
        <taxon>Cellulomonas</taxon>
    </lineage>
</organism>
<feature type="compositionally biased region" description="Low complexity" evidence="2">
    <location>
        <begin position="13"/>
        <end position="23"/>
    </location>
</feature>
<evidence type="ECO:0000259" key="3">
    <source>
        <dbReference type="Pfam" id="PF01575"/>
    </source>
</evidence>
<feature type="region of interest" description="Disordered" evidence="2">
    <location>
        <begin position="1"/>
        <end position="28"/>
    </location>
</feature>
<reference evidence="4 5" key="1">
    <citation type="submission" date="2022-07" db="EMBL/GenBank/DDBJ databases">
        <title>Novel species in genus cellulomonas.</title>
        <authorList>
            <person name="Ye L."/>
        </authorList>
    </citation>
    <scope>NUCLEOTIDE SEQUENCE [LARGE SCALE GENOMIC DNA]</scope>
    <source>
        <strain evidence="5">zg-Y908</strain>
    </source>
</reference>
<dbReference type="InterPro" id="IPR029069">
    <property type="entry name" value="HotDog_dom_sf"/>
</dbReference>
<evidence type="ECO:0000313" key="5">
    <source>
        <dbReference type="Proteomes" id="UP001317322"/>
    </source>
</evidence>
<sequence>MTPEPTAPPAPAEPTTEPTTEPTLTSVPLADLPSLVGTTFGPSSWRTITQDEVDRFADLTGDRNPIHLDPVHAAGTPFGGTIVHGYLTLALVVPLMAQVVEVTGVTTGVNYGLDRLRFPAPVRVGSRIRVTSRLSDVTEVAGGYQAVFENSFEAEGLAKPAAVAVMIVRYYA</sequence>
<feature type="domain" description="MaoC-like" evidence="3">
    <location>
        <begin position="35"/>
        <end position="141"/>
    </location>
</feature>
<dbReference type="Pfam" id="PF01575">
    <property type="entry name" value="MaoC_dehydratas"/>
    <property type="match status" value="1"/>
</dbReference>
<name>A0ABY5K5I4_9CELL</name>
<proteinExistence type="inferred from homology"/>
<gene>
    <name evidence="4" type="ORF">NP075_01905</name>
</gene>
<dbReference type="CDD" id="cd03450">
    <property type="entry name" value="NodN"/>
    <property type="match status" value="1"/>
</dbReference>
<evidence type="ECO:0000256" key="1">
    <source>
        <dbReference type="ARBA" id="ARBA00005254"/>
    </source>
</evidence>
<evidence type="ECO:0000313" key="4">
    <source>
        <dbReference type="EMBL" id="UUI65519.1"/>
    </source>
</evidence>
<dbReference type="InterPro" id="IPR002539">
    <property type="entry name" value="MaoC-like_dom"/>
</dbReference>